<dbReference type="EMBL" id="JAVDTI010000002">
    <property type="protein sequence ID" value="MDR6805551.1"/>
    <property type="molecule type" value="Genomic_DNA"/>
</dbReference>
<comment type="caution">
    <text evidence="1">The sequence shown here is derived from an EMBL/GenBank/DDBJ whole genome shotgun (WGS) entry which is preliminary data.</text>
</comment>
<reference evidence="1 2" key="1">
    <citation type="submission" date="2023-07" db="EMBL/GenBank/DDBJ databases">
        <title>Sorghum-associated microbial communities from plants grown in Nebraska, USA.</title>
        <authorList>
            <person name="Schachtman D."/>
        </authorList>
    </citation>
    <scope>NUCLEOTIDE SEQUENCE [LARGE SCALE GENOMIC DNA]</scope>
    <source>
        <strain evidence="1 2">BE57</strain>
    </source>
</reference>
<organism evidence="1 2">
    <name type="scientific">Dyadobacter fermentans</name>
    <dbReference type="NCBI Taxonomy" id="94254"/>
    <lineage>
        <taxon>Bacteria</taxon>
        <taxon>Pseudomonadati</taxon>
        <taxon>Bacteroidota</taxon>
        <taxon>Cytophagia</taxon>
        <taxon>Cytophagales</taxon>
        <taxon>Spirosomataceae</taxon>
        <taxon>Dyadobacter</taxon>
    </lineage>
</organism>
<dbReference type="Proteomes" id="UP001264980">
    <property type="component" value="Unassembled WGS sequence"/>
</dbReference>
<proteinExistence type="predicted"/>
<protein>
    <submittedName>
        <fullName evidence="1">Uncharacterized protein</fullName>
    </submittedName>
</protein>
<evidence type="ECO:0000313" key="2">
    <source>
        <dbReference type="Proteomes" id="UP001264980"/>
    </source>
</evidence>
<gene>
    <name evidence="1" type="ORF">J2W84_002597</name>
</gene>
<name>A0ABU1QWM3_9BACT</name>
<evidence type="ECO:0000313" key="1">
    <source>
        <dbReference type="EMBL" id="MDR6805551.1"/>
    </source>
</evidence>
<keyword evidence="2" id="KW-1185">Reference proteome</keyword>
<accession>A0ABU1QWM3</accession>
<sequence>MNSKCRSGCVPSVEKPTRLQHGVLYAVACKNCGNHILFSLPSRRAKLTEFLMLGEQTELRIETRIDPSFKQMAEKYGHCYSVPAVLPDFTKSTGFAKERDMEILYEMLGEGEIDLDMFNKLSAKLAIR</sequence>
<dbReference type="RefSeq" id="WP_309983499.1">
    <property type="nucleotide sequence ID" value="NZ_JAVDTI010000002.1"/>
</dbReference>